<evidence type="ECO:0000313" key="1">
    <source>
        <dbReference type="EMBL" id="KCW60322.1"/>
    </source>
</evidence>
<name>A0A059B257_EUCGR</name>
<dbReference type="EMBL" id="KK198760">
    <property type="protein sequence ID" value="KCW60322.1"/>
    <property type="molecule type" value="Genomic_DNA"/>
</dbReference>
<gene>
    <name evidence="1" type="ORF">EUGRSUZ_H03034</name>
</gene>
<dbReference type="AlphaFoldDB" id="A0A059B257"/>
<proteinExistence type="predicted"/>
<organism evidence="1">
    <name type="scientific">Eucalyptus grandis</name>
    <name type="common">Flooded gum</name>
    <dbReference type="NCBI Taxonomy" id="71139"/>
    <lineage>
        <taxon>Eukaryota</taxon>
        <taxon>Viridiplantae</taxon>
        <taxon>Streptophyta</taxon>
        <taxon>Embryophyta</taxon>
        <taxon>Tracheophyta</taxon>
        <taxon>Spermatophyta</taxon>
        <taxon>Magnoliopsida</taxon>
        <taxon>eudicotyledons</taxon>
        <taxon>Gunneridae</taxon>
        <taxon>Pentapetalae</taxon>
        <taxon>rosids</taxon>
        <taxon>malvids</taxon>
        <taxon>Myrtales</taxon>
        <taxon>Myrtaceae</taxon>
        <taxon>Myrtoideae</taxon>
        <taxon>Eucalypteae</taxon>
        <taxon>Eucalyptus</taxon>
    </lineage>
</organism>
<protein>
    <submittedName>
        <fullName evidence="1">Uncharacterized protein</fullName>
    </submittedName>
</protein>
<reference evidence="1" key="1">
    <citation type="submission" date="2013-07" db="EMBL/GenBank/DDBJ databases">
        <title>The genome of Eucalyptus grandis.</title>
        <authorList>
            <person name="Schmutz J."/>
            <person name="Hayes R."/>
            <person name="Myburg A."/>
            <person name="Tuskan G."/>
            <person name="Grattapaglia D."/>
            <person name="Rokhsar D.S."/>
        </authorList>
    </citation>
    <scope>NUCLEOTIDE SEQUENCE</scope>
    <source>
        <tissue evidence="1">Leaf extractions</tissue>
    </source>
</reference>
<accession>A0A059B257</accession>
<dbReference type="InParanoid" id="A0A059B257"/>
<dbReference type="Gramene" id="KCW60322">
    <property type="protein sequence ID" value="KCW60322"/>
    <property type="gene ID" value="EUGRSUZ_H03034"/>
</dbReference>
<sequence length="73" mass="8426">MPKKSQTLIRPSNFARWENDNFLGLRFGTINPRESWSLPFFELSLFHLCPNKSLLGQPCNASIPRQLSSFIET</sequence>